<dbReference type="EMBL" id="KB555904">
    <property type="protein sequence ID" value="EMP29472.1"/>
    <property type="molecule type" value="Genomic_DNA"/>
</dbReference>
<accession>M7BMQ8</accession>
<evidence type="ECO:0000313" key="2">
    <source>
        <dbReference type="Proteomes" id="UP000031443"/>
    </source>
</evidence>
<evidence type="ECO:0000313" key="1">
    <source>
        <dbReference type="EMBL" id="EMP29472.1"/>
    </source>
</evidence>
<protein>
    <submittedName>
        <fullName evidence="1">Uncharacterized protein</fullName>
    </submittedName>
</protein>
<dbReference type="AlphaFoldDB" id="M7BMQ8"/>
<dbReference type="Proteomes" id="UP000031443">
    <property type="component" value="Unassembled WGS sequence"/>
</dbReference>
<keyword evidence="2" id="KW-1185">Reference proteome</keyword>
<organism evidence="1 2">
    <name type="scientific">Chelonia mydas</name>
    <name type="common">Green sea-turtle</name>
    <name type="synonym">Chelonia agassizi</name>
    <dbReference type="NCBI Taxonomy" id="8469"/>
    <lineage>
        <taxon>Eukaryota</taxon>
        <taxon>Metazoa</taxon>
        <taxon>Chordata</taxon>
        <taxon>Craniata</taxon>
        <taxon>Vertebrata</taxon>
        <taxon>Euteleostomi</taxon>
        <taxon>Archelosauria</taxon>
        <taxon>Testudinata</taxon>
        <taxon>Testudines</taxon>
        <taxon>Cryptodira</taxon>
        <taxon>Durocryptodira</taxon>
        <taxon>Americhelydia</taxon>
        <taxon>Chelonioidea</taxon>
        <taxon>Cheloniidae</taxon>
        <taxon>Chelonia</taxon>
    </lineage>
</organism>
<gene>
    <name evidence="1" type="ORF">UY3_13410</name>
</gene>
<sequence>MEMELHETFVSSYLRSAMDHFSKLSSAQLPIALRGRYNSQVSMPHEILSASHIDFIQDLQIRWVHTPLRASAALSTIALGLLVRVSTCTGVYTAESGPTGGSIQKCWTPSTLMDFSGICGCSAPLKIVP</sequence>
<proteinExistence type="predicted"/>
<name>M7BMQ8_CHEMY</name>
<reference evidence="2" key="1">
    <citation type="journal article" date="2013" name="Nat. Genet.">
        <title>The draft genomes of soft-shell turtle and green sea turtle yield insights into the development and evolution of the turtle-specific body plan.</title>
        <authorList>
            <person name="Wang Z."/>
            <person name="Pascual-Anaya J."/>
            <person name="Zadissa A."/>
            <person name="Li W."/>
            <person name="Niimura Y."/>
            <person name="Huang Z."/>
            <person name="Li C."/>
            <person name="White S."/>
            <person name="Xiong Z."/>
            <person name="Fang D."/>
            <person name="Wang B."/>
            <person name="Ming Y."/>
            <person name="Chen Y."/>
            <person name="Zheng Y."/>
            <person name="Kuraku S."/>
            <person name="Pignatelli M."/>
            <person name="Herrero J."/>
            <person name="Beal K."/>
            <person name="Nozawa M."/>
            <person name="Li Q."/>
            <person name="Wang J."/>
            <person name="Zhang H."/>
            <person name="Yu L."/>
            <person name="Shigenobu S."/>
            <person name="Wang J."/>
            <person name="Liu J."/>
            <person name="Flicek P."/>
            <person name="Searle S."/>
            <person name="Wang J."/>
            <person name="Kuratani S."/>
            <person name="Yin Y."/>
            <person name="Aken B."/>
            <person name="Zhang G."/>
            <person name="Irie N."/>
        </authorList>
    </citation>
    <scope>NUCLEOTIDE SEQUENCE [LARGE SCALE GENOMIC DNA]</scope>
</reference>